<name>A0A8S3YFF5_PARAO</name>
<dbReference type="AlphaFoldDB" id="A0A8S3YFF5"/>
<accession>A0A8S3YFF5</accession>
<evidence type="ECO:0000313" key="1">
    <source>
        <dbReference type="EMBL" id="CAG5058411.1"/>
    </source>
</evidence>
<evidence type="ECO:0000313" key="2">
    <source>
        <dbReference type="Proteomes" id="UP000691718"/>
    </source>
</evidence>
<protein>
    <submittedName>
        <fullName evidence="1">(apollo) hypothetical protein</fullName>
    </submittedName>
</protein>
<sequence>MKPAGGQKKLTDEEEEKLVKVQIAAADYGTPMTKLDLKMLTMSSNRRREFSLRQDEIIEFLMADYSDDEEGLVLDEEDQLQR</sequence>
<dbReference type="Proteomes" id="UP000691718">
    <property type="component" value="Unassembled WGS sequence"/>
</dbReference>
<proteinExistence type="predicted"/>
<dbReference type="OrthoDB" id="10072016at2759"/>
<keyword evidence="2" id="KW-1185">Reference proteome</keyword>
<reference evidence="1" key="1">
    <citation type="submission" date="2021-04" db="EMBL/GenBank/DDBJ databases">
        <authorList>
            <person name="Tunstrom K."/>
        </authorList>
    </citation>
    <scope>NUCLEOTIDE SEQUENCE</scope>
</reference>
<comment type="caution">
    <text evidence="1">The sequence shown here is derived from an EMBL/GenBank/DDBJ whole genome shotgun (WGS) entry which is preliminary data.</text>
</comment>
<gene>
    <name evidence="1" type="ORF">PAPOLLO_LOCUS27576</name>
</gene>
<dbReference type="EMBL" id="CAJQZP010001668">
    <property type="protein sequence ID" value="CAG5058411.1"/>
    <property type="molecule type" value="Genomic_DNA"/>
</dbReference>
<organism evidence="1 2">
    <name type="scientific">Parnassius apollo</name>
    <name type="common">Apollo butterfly</name>
    <name type="synonym">Papilio apollo</name>
    <dbReference type="NCBI Taxonomy" id="110799"/>
    <lineage>
        <taxon>Eukaryota</taxon>
        <taxon>Metazoa</taxon>
        <taxon>Ecdysozoa</taxon>
        <taxon>Arthropoda</taxon>
        <taxon>Hexapoda</taxon>
        <taxon>Insecta</taxon>
        <taxon>Pterygota</taxon>
        <taxon>Neoptera</taxon>
        <taxon>Endopterygota</taxon>
        <taxon>Lepidoptera</taxon>
        <taxon>Glossata</taxon>
        <taxon>Ditrysia</taxon>
        <taxon>Papilionoidea</taxon>
        <taxon>Papilionidae</taxon>
        <taxon>Parnassiinae</taxon>
        <taxon>Parnassini</taxon>
        <taxon>Parnassius</taxon>
        <taxon>Parnassius</taxon>
    </lineage>
</organism>